<comment type="similarity">
    <text evidence="6">Belongs to the MCM family.</text>
</comment>
<protein>
    <recommendedName>
        <fullName evidence="1">DNA helicase</fullName>
        <ecNumber evidence="1">3.6.4.12</ecNumber>
    </recommendedName>
</protein>
<dbReference type="InterPro" id="IPR012340">
    <property type="entry name" value="NA-bd_OB-fold"/>
</dbReference>
<keyword evidence="3 6" id="KW-0067">ATP-binding</keyword>
<feature type="region of interest" description="Disordered" evidence="7">
    <location>
        <begin position="207"/>
        <end position="243"/>
    </location>
</feature>
<dbReference type="GO" id="GO:0003697">
    <property type="term" value="F:single-stranded DNA binding"/>
    <property type="evidence" value="ECO:0007669"/>
    <property type="project" value="TreeGrafter"/>
</dbReference>
<name>A0A830HJ13_9CHLO</name>
<evidence type="ECO:0000259" key="8">
    <source>
        <dbReference type="PROSITE" id="PS50051"/>
    </source>
</evidence>
<reference evidence="9" key="1">
    <citation type="submission" date="2020-10" db="EMBL/GenBank/DDBJ databases">
        <title>Unveiling of a novel bifunctional photoreceptor, Dualchrome1, isolated from a cosmopolitan green alga.</title>
        <authorList>
            <person name="Suzuki S."/>
            <person name="Kawachi M."/>
        </authorList>
    </citation>
    <scope>NUCLEOTIDE SEQUENCE</scope>
    <source>
        <strain evidence="9">NIES 2893</strain>
    </source>
</reference>
<dbReference type="Pfam" id="PF00493">
    <property type="entry name" value="MCM"/>
    <property type="match status" value="1"/>
</dbReference>
<evidence type="ECO:0000256" key="3">
    <source>
        <dbReference type="ARBA" id="ARBA00022840"/>
    </source>
</evidence>
<dbReference type="PROSITE" id="PS50051">
    <property type="entry name" value="MCM_2"/>
    <property type="match status" value="1"/>
</dbReference>
<dbReference type="PANTHER" id="PTHR11630">
    <property type="entry name" value="DNA REPLICATION LICENSING FACTOR MCM FAMILY MEMBER"/>
    <property type="match status" value="1"/>
</dbReference>
<dbReference type="SMART" id="SM00350">
    <property type="entry name" value="MCM"/>
    <property type="match status" value="1"/>
</dbReference>
<evidence type="ECO:0000256" key="5">
    <source>
        <dbReference type="ARBA" id="ARBA00047995"/>
    </source>
</evidence>
<dbReference type="PRINTS" id="PR01657">
    <property type="entry name" value="MCMFAMILY"/>
</dbReference>
<evidence type="ECO:0000313" key="9">
    <source>
        <dbReference type="EMBL" id="GHP07114.1"/>
    </source>
</evidence>
<dbReference type="InterPro" id="IPR031327">
    <property type="entry name" value="MCM"/>
</dbReference>
<keyword evidence="2 6" id="KW-0547">Nucleotide-binding</keyword>
<evidence type="ECO:0000256" key="7">
    <source>
        <dbReference type="SAM" id="MobiDB-lite"/>
    </source>
</evidence>
<feature type="domain" description="MCM C-terminal AAA(+) ATPase" evidence="8">
    <location>
        <begin position="367"/>
        <end position="582"/>
    </location>
</feature>
<dbReference type="GO" id="GO:0005524">
    <property type="term" value="F:ATP binding"/>
    <property type="evidence" value="ECO:0007669"/>
    <property type="project" value="UniProtKB-KW"/>
</dbReference>
<dbReference type="GO" id="GO:0017116">
    <property type="term" value="F:single-stranded DNA helicase activity"/>
    <property type="evidence" value="ECO:0007669"/>
    <property type="project" value="TreeGrafter"/>
</dbReference>
<dbReference type="Gene3D" id="2.40.50.140">
    <property type="entry name" value="Nucleic acid-binding proteins"/>
    <property type="match status" value="1"/>
</dbReference>
<dbReference type="EC" id="3.6.4.12" evidence="1"/>
<dbReference type="SUPFAM" id="SSF50249">
    <property type="entry name" value="Nucleic acid-binding proteins"/>
    <property type="match status" value="1"/>
</dbReference>
<dbReference type="GO" id="GO:0042555">
    <property type="term" value="C:MCM complex"/>
    <property type="evidence" value="ECO:0007669"/>
    <property type="project" value="TreeGrafter"/>
</dbReference>
<dbReference type="InterPro" id="IPR041562">
    <property type="entry name" value="MCM_lid"/>
</dbReference>
<evidence type="ECO:0000256" key="2">
    <source>
        <dbReference type="ARBA" id="ARBA00022741"/>
    </source>
</evidence>
<dbReference type="Pfam" id="PF17207">
    <property type="entry name" value="MCM_OB"/>
    <property type="match status" value="1"/>
</dbReference>
<dbReference type="InterPro" id="IPR003593">
    <property type="entry name" value="AAA+_ATPase"/>
</dbReference>
<organism evidence="9 10">
    <name type="scientific">Pycnococcus provasolii</name>
    <dbReference type="NCBI Taxonomy" id="41880"/>
    <lineage>
        <taxon>Eukaryota</taxon>
        <taxon>Viridiplantae</taxon>
        <taxon>Chlorophyta</taxon>
        <taxon>Pseudoscourfieldiophyceae</taxon>
        <taxon>Pseudoscourfieldiales</taxon>
        <taxon>Pycnococcaceae</taxon>
        <taxon>Pycnococcus</taxon>
    </lineage>
</organism>
<dbReference type="Pfam" id="PF17855">
    <property type="entry name" value="MCM_lid"/>
    <property type="match status" value="1"/>
</dbReference>
<keyword evidence="10" id="KW-1185">Reference proteome</keyword>
<feature type="compositionally biased region" description="Basic and acidic residues" evidence="7">
    <location>
        <begin position="223"/>
        <end position="234"/>
    </location>
</feature>
<dbReference type="GO" id="GO:0005634">
    <property type="term" value="C:nucleus"/>
    <property type="evidence" value="ECO:0007669"/>
    <property type="project" value="UniProtKB-SubCell"/>
</dbReference>
<dbReference type="EMBL" id="BNJQ01000015">
    <property type="protein sequence ID" value="GHP07114.1"/>
    <property type="molecule type" value="Genomic_DNA"/>
</dbReference>
<dbReference type="OrthoDB" id="271325at2759"/>
<sequence>MVDVCLDASAHAHASGGSEPPVSSSSWRACAISRIARLLLTTGSYRSLITPVLINPSAPPSLSLPLSFLDILDADAEVARAITERPLSALPILDEAAAKAIKLLCAELRAAALSTTNRAIHLQENLRLRIRPVGLACSADEPLTNANLASLRGDRAGSLVRLKGTVTRTGSVQMLEAQVYFQCTTCKHTFVLTPMLELNYAVEAPTTCPSEQGRRAKPCSGRNFEKVMPPHDDGSQGSQEPPHRDLQEIRMQVASGSAHDSEQIKSVGGESSAASRSVTVILEDDLADSAQAGEAVCVCGVLRRRWGRLYNGCRPEVELVVQAISLEPLDGRRITQDEANADAVHAREVRRMNAYGAYWEGTQPLRQRDRLLASVCPQLYGMRAAKLAVVLAVVGGARTDTSAAAERGGDSSSATRADVHVLFVGDPGTGKSQLLRTAALLAPRAVSASGLASSAAGLTACATRDEKGRGGGFVLEAGALVLADGGVCCLDELDAIKPQDRASVHEAMEQQTVSVAKAGITARLPSRCAVVACCNPRGHFDPNTSLELNTGLSSPLLSRFDVVLVLVDSADEAWDRRVAARIAAAHGCHTLEHAIASATSPNDVGAPFAAIAAQAPAAVTEEEEELDAMGFTVGAAYTDQAAPPSSADAPWSFASLKAYVLHVRNAAAPLLAPEAEKVLSAYYTHRRRLDSGVGIGGGLGTLDASEFYGGGGGGGGSRGVGESSRVTVRTLESLLRLTQAHAKLRFASEATLMDAVEAIRLVDVASSDPLVANAALPREPFPVDADAEHAQYRDAILRKL</sequence>
<dbReference type="Proteomes" id="UP000660262">
    <property type="component" value="Unassembled WGS sequence"/>
</dbReference>
<evidence type="ECO:0000313" key="10">
    <source>
        <dbReference type="Proteomes" id="UP000660262"/>
    </source>
</evidence>
<comment type="caution">
    <text evidence="9">The sequence shown here is derived from an EMBL/GenBank/DDBJ whole genome shotgun (WGS) entry which is preliminary data.</text>
</comment>
<dbReference type="AlphaFoldDB" id="A0A830HJ13"/>
<dbReference type="Gene3D" id="2.20.28.10">
    <property type="match status" value="1"/>
</dbReference>
<keyword evidence="4 6" id="KW-0238">DNA-binding</keyword>
<comment type="catalytic activity">
    <reaction evidence="5">
        <text>ATP + H2O = ADP + phosphate + H(+)</text>
        <dbReference type="Rhea" id="RHEA:13065"/>
        <dbReference type="ChEBI" id="CHEBI:15377"/>
        <dbReference type="ChEBI" id="CHEBI:15378"/>
        <dbReference type="ChEBI" id="CHEBI:30616"/>
        <dbReference type="ChEBI" id="CHEBI:43474"/>
        <dbReference type="ChEBI" id="CHEBI:456216"/>
        <dbReference type="EC" id="3.6.4.12"/>
    </reaction>
</comment>
<evidence type="ECO:0000256" key="4">
    <source>
        <dbReference type="ARBA" id="ARBA00023125"/>
    </source>
</evidence>
<dbReference type="GO" id="GO:0016787">
    <property type="term" value="F:hydrolase activity"/>
    <property type="evidence" value="ECO:0007669"/>
    <property type="project" value="UniProtKB-KW"/>
</dbReference>
<dbReference type="SUPFAM" id="SSF52540">
    <property type="entry name" value="P-loop containing nucleoside triphosphate hydrolases"/>
    <property type="match status" value="1"/>
</dbReference>
<dbReference type="PANTHER" id="PTHR11630:SF48">
    <property type="entry name" value="DNA HELICASE MCM9"/>
    <property type="match status" value="1"/>
</dbReference>
<dbReference type="InterPro" id="IPR027417">
    <property type="entry name" value="P-loop_NTPase"/>
</dbReference>
<dbReference type="InterPro" id="IPR033762">
    <property type="entry name" value="MCM_OB"/>
</dbReference>
<dbReference type="InterPro" id="IPR001208">
    <property type="entry name" value="MCM_dom"/>
</dbReference>
<proteinExistence type="inferred from homology"/>
<gene>
    <name evidence="9" type="ORF">PPROV_000585700</name>
</gene>
<dbReference type="GO" id="GO:0000724">
    <property type="term" value="P:double-strand break repair via homologous recombination"/>
    <property type="evidence" value="ECO:0007669"/>
    <property type="project" value="TreeGrafter"/>
</dbReference>
<accession>A0A830HJ13</accession>
<dbReference type="SMART" id="SM00382">
    <property type="entry name" value="AAA"/>
    <property type="match status" value="1"/>
</dbReference>
<evidence type="ECO:0000256" key="1">
    <source>
        <dbReference type="ARBA" id="ARBA00012551"/>
    </source>
</evidence>
<evidence type="ECO:0000256" key="6">
    <source>
        <dbReference type="RuleBase" id="RU004070"/>
    </source>
</evidence>
<dbReference type="Gene3D" id="3.40.50.300">
    <property type="entry name" value="P-loop containing nucleotide triphosphate hydrolases"/>
    <property type="match status" value="1"/>
</dbReference>